<sequence>MMTTALIENKPALVQLILDHHLDLNVFLTWDNLTLIYNSTDPRKLTRNMLMELAKKDMLLPSGKKVPGIQLHHVATALKGLLGEFTEPLYPRLKVYRTTPESKPTVKE</sequence>
<organism evidence="6 7">
    <name type="scientific">Pleurodeles waltl</name>
    <name type="common">Iberian ribbed newt</name>
    <dbReference type="NCBI Taxonomy" id="8319"/>
    <lineage>
        <taxon>Eukaryota</taxon>
        <taxon>Metazoa</taxon>
        <taxon>Chordata</taxon>
        <taxon>Craniata</taxon>
        <taxon>Vertebrata</taxon>
        <taxon>Euteleostomi</taxon>
        <taxon>Amphibia</taxon>
        <taxon>Batrachia</taxon>
        <taxon>Caudata</taxon>
        <taxon>Salamandroidea</taxon>
        <taxon>Salamandridae</taxon>
        <taxon>Pleurodelinae</taxon>
        <taxon>Pleurodeles</taxon>
    </lineage>
</organism>
<protein>
    <recommendedName>
        <fullName evidence="5">TRPM-like domain-containing protein</fullName>
    </recommendedName>
</protein>
<evidence type="ECO:0000313" key="7">
    <source>
        <dbReference type="Proteomes" id="UP001066276"/>
    </source>
</evidence>
<evidence type="ECO:0000256" key="2">
    <source>
        <dbReference type="ARBA" id="ARBA00022692"/>
    </source>
</evidence>
<name>A0AAV7P0B7_PLEWA</name>
<evidence type="ECO:0000256" key="1">
    <source>
        <dbReference type="ARBA" id="ARBA00004141"/>
    </source>
</evidence>
<dbReference type="GO" id="GO:0051209">
    <property type="term" value="P:release of sequestered calcium ion into cytosol"/>
    <property type="evidence" value="ECO:0007669"/>
    <property type="project" value="TreeGrafter"/>
</dbReference>
<keyword evidence="4" id="KW-0472">Membrane</keyword>
<dbReference type="AlphaFoldDB" id="A0AAV7P0B7"/>
<dbReference type="InterPro" id="IPR057366">
    <property type="entry name" value="TRPM-like"/>
</dbReference>
<evidence type="ECO:0000313" key="6">
    <source>
        <dbReference type="EMBL" id="KAJ1121106.1"/>
    </source>
</evidence>
<keyword evidence="3" id="KW-1133">Transmembrane helix</keyword>
<keyword evidence="7" id="KW-1185">Reference proteome</keyword>
<evidence type="ECO:0000256" key="3">
    <source>
        <dbReference type="ARBA" id="ARBA00022989"/>
    </source>
</evidence>
<reference evidence="6" key="1">
    <citation type="journal article" date="2022" name="bioRxiv">
        <title>Sequencing and chromosome-scale assembly of the giantPleurodeles waltlgenome.</title>
        <authorList>
            <person name="Brown T."/>
            <person name="Elewa A."/>
            <person name="Iarovenko S."/>
            <person name="Subramanian E."/>
            <person name="Araus A.J."/>
            <person name="Petzold A."/>
            <person name="Susuki M."/>
            <person name="Suzuki K.-i.T."/>
            <person name="Hayashi T."/>
            <person name="Toyoda A."/>
            <person name="Oliveira C."/>
            <person name="Osipova E."/>
            <person name="Leigh N.D."/>
            <person name="Simon A."/>
            <person name="Yun M.H."/>
        </authorList>
    </citation>
    <scope>NUCLEOTIDE SEQUENCE</scope>
    <source>
        <strain evidence="6">20211129_DDA</strain>
        <tissue evidence="6">Liver</tissue>
    </source>
</reference>
<dbReference type="Pfam" id="PF25508">
    <property type="entry name" value="TRPM2"/>
    <property type="match status" value="1"/>
</dbReference>
<gene>
    <name evidence="6" type="ORF">NDU88_009234</name>
</gene>
<accession>A0AAV7P0B7</accession>
<evidence type="ECO:0000259" key="5">
    <source>
        <dbReference type="Pfam" id="PF25508"/>
    </source>
</evidence>
<proteinExistence type="predicted"/>
<dbReference type="PANTHER" id="PTHR13800:SF2">
    <property type="entry name" value="TRANSIENT RECEPTOR POTENTIAL CATION CHANNEL SUBFAMILY M MEMBER 2"/>
    <property type="match status" value="1"/>
</dbReference>
<dbReference type="Proteomes" id="UP001066276">
    <property type="component" value="Chromosome 8"/>
</dbReference>
<evidence type="ECO:0000256" key="4">
    <source>
        <dbReference type="ARBA" id="ARBA00023136"/>
    </source>
</evidence>
<keyword evidence="2" id="KW-0812">Transmembrane</keyword>
<feature type="domain" description="TRPM-like" evidence="5">
    <location>
        <begin position="1"/>
        <end position="100"/>
    </location>
</feature>
<dbReference type="GO" id="GO:0099604">
    <property type="term" value="F:ligand-gated calcium channel activity"/>
    <property type="evidence" value="ECO:0007669"/>
    <property type="project" value="TreeGrafter"/>
</dbReference>
<dbReference type="GO" id="GO:0005886">
    <property type="term" value="C:plasma membrane"/>
    <property type="evidence" value="ECO:0007669"/>
    <property type="project" value="TreeGrafter"/>
</dbReference>
<comment type="subcellular location">
    <subcellularLocation>
        <location evidence="1">Membrane</location>
        <topology evidence="1">Multi-pass membrane protein</topology>
    </subcellularLocation>
</comment>
<comment type="caution">
    <text evidence="6">The sequence shown here is derived from an EMBL/GenBank/DDBJ whole genome shotgun (WGS) entry which is preliminary data.</text>
</comment>
<dbReference type="InterPro" id="IPR050927">
    <property type="entry name" value="TRPM"/>
</dbReference>
<dbReference type="PANTHER" id="PTHR13800">
    <property type="entry name" value="TRANSIENT RECEPTOR POTENTIAL CATION CHANNEL, SUBFAMILY M, MEMBER 6"/>
    <property type="match status" value="1"/>
</dbReference>
<dbReference type="EMBL" id="JANPWB010000012">
    <property type="protein sequence ID" value="KAJ1121106.1"/>
    <property type="molecule type" value="Genomic_DNA"/>
</dbReference>